<organism evidence="1 2">
    <name type="scientific">Molorchus minor</name>
    <dbReference type="NCBI Taxonomy" id="1323400"/>
    <lineage>
        <taxon>Eukaryota</taxon>
        <taxon>Metazoa</taxon>
        <taxon>Ecdysozoa</taxon>
        <taxon>Arthropoda</taxon>
        <taxon>Hexapoda</taxon>
        <taxon>Insecta</taxon>
        <taxon>Pterygota</taxon>
        <taxon>Neoptera</taxon>
        <taxon>Endopterygota</taxon>
        <taxon>Coleoptera</taxon>
        <taxon>Polyphaga</taxon>
        <taxon>Cucujiformia</taxon>
        <taxon>Chrysomeloidea</taxon>
        <taxon>Cerambycidae</taxon>
        <taxon>Lamiinae</taxon>
        <taxon>Monochamini</taxon>
        <taxon>Molorchus</taxon>
    </lineage>
</organism>
<comment type="caution">
    <text evidence="1">The sequence shown here is derived from an EMBL/GenBank/DDBJ whole genome shotgun (WGS) entry which is preliminary data.</text>
</comment>
<dbReference type="EMBL" id="JAPWTJ010001306">
    <property type="protein sequence ID" value="KAJ8972736.1"/>
    <property type="molecule type" value="Genomic_DNA"/>
</dbReference>
<dbReference type="Proteomes" id="UP001162164">
    <property type="component" value="Unassembled WGS sequence"/>
</dbReference>
<gene>
    <name evidence="1" type="ORF">NQ317_010225</name>
</gene>
<evidence type="ECO:0000313" key="2">
    <source>
        <dbReference type="Proteomes" id="UP001162164"/>
    </source>
</evidence>
<proteinExistence type="predicted"/>
<accession>A0ABQ9J4L5</accession>
<keyword evidence="2" id="KW-1185">Reference proteome</keyword>
<name>A0ABQ9J4L5_9CUCU</name>
<sequence>MDRGLLLFESKNTGDYHEDMNADVFGSILRKCWIILRATVATSVVRSIYRRGDVGKLSSNPNWVFRFSLLKSDSSGMRYATALLSSPVCYEVGLFCNATLKSLNLHTND</sequence>
<evidence type="ECO:0000313" key="1">
    <source>
        <dbReference type="EMBL" id="KAJ8972736.1"/>
    </source>
</evidence>
<reference evidence="1" key="1">
    <citation type="journal article" date="2023" name="Insect Mol. Biol.">
        <title>Genome sequencing provides insights into the evolution of gene families encoding plant cell wall-degrading enzymes in longhorned beetles.</title>
        <authorList>
            <person name="Shin N.R."/>
            <person name="Okamura Y."/>
            <person name="Kirsch R."/>
            <person name="Pauchet Y."/>
        </authorList>
    </citation>
    <scope>NUCLEOTIDE SEQUENCE</scope>
    <source>
        <strain evidence="1">MMC_N1</strain>
    </source>
</reference>
<protein>
    <submittedName>
        <fullName evidence="1">Uncharacterized protein</fullName>
    </submittedName>
</protein>